<dbReference type="EMBL" id="OZ034819">
    <property type="protein sequence ID" value="CAL1395569.1"/>
    <property type="molecule type" value="Genomic_DNA"/>
</dbReference>
<evidence type="ECO:0000259" key="2">
    <source>
        <dbReference type="SMART" id="SM00666"/>
    </source>
</evidence>
<sequence length="511" mass="54981">MENYSYSSYPDSGDSSPRSREIDDTQSWDEPPSSNYKVKFMCSYGGKIQPRPHDNQLAYIGGETKILSLDRTAKYFAVMSKLSSLCGLPAAASESNLCFKYQLPGEDLDALISVTNDEDLEHMMAEFDRLCRSGASAKPARLRLFIFNLSPRRSFGSGSGEAKSEGQWFVDALNSVPVGGGDDHHLDSIAVPPPPPTVVSEGNPDFLFGLEKGFPSGVPIAKLAESTPMGQPPPVPEVVGGGVASKDFSVGSDCGSEDRHVMGDPVMNQQQQQHIQDFHRFQISNHEHIAVSNSRGFPGEFYVQKVPEKMTPAGPSPVPVHVQMPMPGTYVQERHVTSGPYPVSAPAGNEHQFYLIPTSNGMYQAQGLRPMTGQMGHPGYYGAQRVLQEAYREQPAACNAMPATGNATTIQQQHQQQQQPTKVGVYTEGMGVVQQKVGLPEQQGYVQMGYDSAGRQVYFTSAYQPVSAATPMDARQGVAAAGGAVNQDVKVAAAATATPTSKVAQVQASSV</sequence>
<organism evidence="3 4">
    <name type="scientific">Linum trigynum</name>
    <dbReference type="NCBI Taxonomy" id="586398"/>
    <lineage>
        <taxon>Eukaryota</taxon>
        <taxon>Viridiplantae</taxon>
        <taxon>Streptophyta</taxon>
        <taxon>Embryophyta</taxon>
        <taxon>Tracheophyta</taxon>
        <taxon>Spermatophyta</taxon>
        <taxon>Magnoliopsida</taxon>
        <taxon>eudicotyledons</taxon>
        <taxon>Gunneridae</taxon>
        <taxon>Pentapetalae</taxon>
        <taxon>rosids</taxon>
        <taxon>fabids</taxon>
        <taxon>Malpighiales</taxon>
        <taxon>Linaceae</taxon>
        <taxon>Linum</taxon>
    </lineage>
</organism>
<gene>
    <name evidence="3" type="ORF">LTRI10_LOCUS35994</name>
</gene>
<feature type="region of interest" description="Disordered" evidence="1">
    <location>
        <begin position="1"/>
        <end position="32"/>
    </location>
</feature>
<feature type="compositionally biased region" description="Low complexity" evidence="1">
    <location>
        <begin position="1"/>
        <end position="16"/>
    </location>
</feature>
<accession>A0AAV2FBC2</accession>
<dbReference type="SUPFAM" id="SSF54277">
    <property type="entry name" value="CAD &amp; PB1 domains"/>
    <property type="match status" value="1"/>
</dbReference>
<dbReference type="SMART" id="SM00666">
    <property type="entry name" value="PB1"/>
    <property type="match status" value="1"/>
</dbReference>
<dbReference type="PANTHER" id="PTHR31066:SF85">
    <property type="entry name" value="OS02G0809100 PROTEIN"/>
    <property type="match status" value="1"/>
</dbReference>
<name>A0AAV2FBC2_9ROSI</name>
<dbReference type="InterPro" id="IPR053198">
    <property type="entry name" value="Gynoecium_Dev_Regulator"/>
</dbReference>
<proteinExistence type="predicted"/>
<feature type="domain" description="PB1" evidence="2">
    <location>
        <begin position="52"/>
        <end position="149"/>
    </location>
</feature>
<dbReference type="Gene3D" id="3.10.20.90">
    <property type="entry name" value="Phosphatidylinositol 3-kinase Catalytic Subunit, Chain A, domain 1"/>
    <property type="match status" value="1"/>
</dbReference>
<evidence type="ECO:0000313" key="3">
    <source>
        <dbReference type="EMBL" id="CAL1395569.1"/>
    </source>
</evidence>
<evidence type="ECO:0000256" key="1">
    <source>
        <dbReference type="SAM" id="MobiDB-lite"/>
    </source>
</evidence>
<dbReference type="AlphaFoldDB" id="A0AAV2FBC2"/>
<reference evidence="3 4" key="1">
    <citation type="submission" date="2024-04" db="EMBL/GenBank/DDBJ databases">
        <authorList>
            <person name="Fracassetti M."/>
        </authorList>
    </citation>
    <scope>NUCLEOTIDE SEQUENCE [LARGE SCALE GENOMIC DNA]</scope>
</reference>
<protein>
    <recommendedName>
        <fullName evidence="2">PB1 domain-containing protein</fullName>
    </recommendedName>
</protein>
<keyword evidence="4" id="KW-1185">Reference proteome</keyword>
<evidence type="ECO:0000313" key="4">
    <source>
        <dbReference type="Proteomes" id="UP001497516"/>
    </source>
</evidence>
<dbReference type="PANTHER" id="PTHR31066">
    <property type="entry name" value="OS05G0427100 PROTEIN-RELATED"/>
    <property type="match status" value="1"/>
</dbReference>
<dbReference type="Pfam" id="PF00564">
    <property type="entry name" value="PB1"/>
    <property type="match status" value="1"/>
</dbReference>
<dbReference type="CDD" id="cd06410">
    <property type="entry name" value="PB1_UP2"/>
    <property type="match status" value="1"/>
</dbReference>
<dbReference type="Proteomes" id="UP001497516">
    <property type="component" value="Chromosome 6"/>
</dbReference>
<dbReference type="InterPro" id="IPR000270">
    <property type="entry name" value="PB1_dom"/>
</dbReference>